<proteinExistence type="inferred from homology"/>
<feature type="non-terminal residue" evidence="9">
    <location>
        <position position="382"/>
    </location>
</feature>
<dbReference type="Pfam" id="PF00067">
    <property type="entry name" value="p450"/>
    <property type="match status" value="1"/>
</dbReference>
<dbReference type="InterPro" id="IPR001128">
    <property type="entry name" value="Cyt_P450"/>
</dbReference>
<dbReference type="PRINTS" id="PR00385">
    <property type="entry name" value="P450"/>
</dbReference>
<evidence type="ECO:0000256" key="2">
    <source>
        <dbReference type="ARBA" id="ARBA00010617"/>
    </source>
</evidence>
<dbReference type="PANTHER" id="PTHR24287:SF1">
    <property type="entry name" value="P450, PUTATIVE (EUROFUNG)-RELATED"/>
    <property type="match status" value="1"/>
</dbReference>
<evidence type="ECO:0000256" key="8">
    <source>
        <dbReference type="RuleBase" id="RU000461"/>
    </source>
</evidence>
<reference evidence="9" key="1">
    <citation type="journal article" date="2020" name="Stud. Mycol.">
        <title>101 Dothideomycetes genomes: a test case for predicting lifestyles and emergence of pathogens.</title>
        <authorList>
            <person name="Haridas S."/>
            <person name="Albert R."/>
            <person name="Binder M."/>
            <person name="Bloem J."/>
            <person name="Labutti K."/>
            <person name="Salamov A."/>
            <person name="Andreopoulos B."/>
            <person name="Baker S."/>
            <person name="Barry K."/>
            <person name="Bills G."/>
            <person name="Bluhm B."/>
            <person name="Cannon C."/>
            <person name="Castanera R."/>
            <person name="Culley D."/>
            <person name="Daum C."/>
            <person name="Ezra D."/>
            <person name="Gonzalez J."/>
            <person name="Henrissat B."/>
            <person name="Kuo A."/>
            <person name="Liang C."/>
            <person name="Lipzen A."/>
            <person name="Lutzoni F."/>
            <person name="Magnuson J."/>
            <person name="Mondo S."/>
            <person name="Nolan M."/>
            <person name="Ohm R."/>
            <person name="Pangilinan J."/>
            <person name="Park H.-J."/>
            <person name="Ramirez L."/>
            <person name="Alfaro M."/>
            <person name="Sun H."/>
            <person name="Tritt A."/>
            <person name="Yoshinaga Y."/>
            <person name="Zwiers L.-H."/>
            <person name="Turgeon B."/>
            <person name="Goodwin S."/>
            <person name="Spatafora J."/>
            <person name="Crous P."/>
            <person name="Grigoriev I."/>
        </authorList>
    </citation>
    <scope>NUCLEOTIDE SEQUENCE</scope>
    <source>
        <strain evidence="9">CBS 123094</strain>
    </source>
</reference>
<dbReference type="InterPro" id="IPR017972">
    <property type="entry name" value="Cyt_P450_CS"/>
</dbReference>
<dbReference type="Gene3D" id="1.10.630.10">
    <property type="entry name" value="Cytochrome P450"/>
    <property type="match status" value="1"/>
</dbReference>
<name>A0A6A5WKJ8_9PLEO</name>
<dbReference type="AlphaFoldDB" id="A0A6A5WKJ8"/>
<sequence>ITTDPENLEAILSTRFDDWGMGTRTLALMPFLREGIFTQDGNPWKRSRELIRHQFVRVQKQSPQSLTPHVDSLVLALREAGADGKEVDLKNHFFDFTLGTTTKLLFGESLSTLSQRDRDAFRDAFDYASWCCGMRIRMADLAPLFNTAKFRNACKVVKDTAGHFSNKALRYKDEVGEELAFEKYSFIIDLWRQMKDPEHVRDQLLHILIAGRDSTACLLSWTMYHLVRNPGILSRLQAEVGMAPREGEVTREQIQKLIYLRCCLNETLRLYPQLPLNLRYANKATILPRGGGPDGTSPVLIPKGSGIGWSTYHLHRSEAIYGSNAREYRPERWESGELIKKARLGAGFLDFNGGNRLCLGKDFALMEASYALIRILQAFPDL</sequence>
<dbReference type="PRINTS" id="PR01239">
    <property type="entry name" value="EP450IICYP52"/>
</dbReference>
<dbReference type="OrthoDB" id="1470350at2759"/>
<evidence type="ECO:0000256" key="1">
    <source>
        <dbReference type="ARBA" id="ARBA00001971"/>
    </source>
</evidence>
<dbReference type="InterPro" id="IPR002974">
    <property type="entry name" value="Cyt_P450_E_CYP52_ascomycetes"/>
</dbReference>
<dbReference type="InterPro" id="IPR047146">
    <property type="entry name" value="Cyt_P450_E_CYP52_fungi"/>
</dbReference>
<feature type="non-terminal residue" evidence="9">
    <location>
        <position position="1"/>
    </location>
</feature>
<evidence type="ECO:0000313" key="9">
    <source>
        <dbReference type="EMBL" id="KAF1999645.1"/>
    </source>
</evidence>
<organism evidence="9 10">
    <name type="scientific">Amniculicola lignicola CBS 123094</name>
    <dbReference type="NCBI Taxonomy" id="1392246"/>
    <lineage>
        <taxon>Eukaryota</taxon>
        <taxon>Fungi</taxon>
        <taxon>Dikarya</taxon>
        <taxon>Ascomycota</taxon>
        <taxon>Pezizomycotina</taxon>
        <taxon>Dothideomycetes</taxon>
        <taxon>Pleosporomycetidae</taxon>
        <taxon>Pleosporales</taxon>
        <taxon>Amniculicolaceae</taxon>
        <taxon>Amniculicola</taxon>
    </lineage>
</organism>
<dbReference type="CDD" id="cd11063">
    <property type="entry name" value="CYP52"/>
    <property type="match status" value="1"/>
</dbReference>
<dbReference type="PROSITE" id="PS00086">
    <property type="entry name" value="CYTOCHROME_P450"/>
    <property type="match status" value="1"/>
</dbReference>
<dbReference type="GO" id="GO:0020037">
    <property type="term" value="F:heme binding"/>
    <property type="evidence" value="ECO:0007669"/>
    <property type="project" value="InterPro"/>
</dbReference>
<keyword evidence="3 8" id="KW-0349">Heme</keyword>
<evidence type="ECO:0000256" key="4">
    <source>
        <dbReference type="ARBA" id="ARBA00022723"/>
    </source>
</evidence>
<keyword evidence="7 8" id="KW-0503">Monooxygenase</keyword>
<evidence type="ECO:0000313" key="10">
    <source>
        <dbReference type="Proteomes" id="UP000799779"/>
    </source>
</evidence>
<keyword evidence="4 8" id="KW-0479">Metal-binding</keyword>
<dbReference type="SUPFAM" id="SSF48264">
    <property type="entry name" value="Cytochrome P450"/>
    <property type="match status" value="1"/>
</dbReference>
<gene>
    <name evidence="9" type="ORF">P154DRAFT_377119</name>
</gene>
<protein>
    <submittedName>
        <fullName evidence="9">Cytochrome P450</fullName>
    </submittedName>
</protein>
<evidence type="ECO:0000256" key="3">
    <source>
        <dbReference type="ARBA" id="ARBA00022617"/>
    </source>
</evidence>
<accession>A0A6A5WKJ8</accession>
<evidence type="ECO:0000256" key="7">
    <source>
        <dbReference type="ARBA" id="ARBA00023033"/>
    </source>
</evidence>
<keyword evidence="10" id="KW-1185">Reference proteome</keyword>
<keyword evidence="6 8" id="KW-0408">Iron</keyword>
<dbReference type="EMBL" id="ML977594">
    <property type="protein sequence ID" value="KAF1999645.1"/>
    <property type="molecule type" value="Genomic_DNA"/>
</dbReference>
<evidence type="ECO:0000256" key="6">
    <source>
        <dbReference type="ARBA" id="ARBA00023004"/>
    </source>
</evidence>
<comment type="similarity">
    <text evidence="2 8">Belongs to the cytochrome P450 family.</text>
</comment>
<evidence type="ECO:0000256" key="5">
    <source>
        <dbReference type="ARBA" id="ARBA00023002"/>
    </source>
</evidence>
<dbReference type="GO" id="GO:0005506">
    <property type="term" value="F:iron ion binding"/>
    <property type="evidence" value="ECO:0007669"/>
    <property type="project" value="InterPro"/>
</dbReference>
<keyword evidence="5 8" id="KW-0560">Oxidoreductase</keyword>
<dbReference type="InterPro" id="IPR036396">
    <property type="entry name" value="Cyt_P450_sf"/>
</dbReference>
<comment type="cofactor">
    <cofactor evidence="1">
        <name>heme</name>
        <dbReference type="ChEBI" id="CHEBI:30413"/>
    </cofactor>
</comment>
<dbReference type="GO" id="GO:0016712">
    <property type="term" value="F:oxidoreductase activity, acting on paired donors, with incorporation or reduction of molecular oxygen, reduced flavin or flavoprotein as one donor, and incorporation of one atom of oxygen"/>
    <property type="evidence" value="ECO:0007669"/>
    <property type="project" value="InterPro"/>
</dbReference>
<dbReference type="PANTHER" id="PTHR24287">
    <property type="entry name" value="P450, PUTATIVE (EUROFUNG)-RELATED"/>
    <property type="match status" value="1"/>
</dbReference>
<dbReference type="Proteomes" id="UP000799779">
    <property type="component" value="Unassembled WGS sequence"/>
</dbReference>